<dbReference type="EMBL" id="KI894033">
    <property type="protein sequence ID" value="OBR83717.1"/>
    <property type="molecule type" value="Genomic_DNA"/>
</dbReference>
<dbReference type="RefSeq" id="XP_018261559.2">
    <property type="nucleotide sequence ID" value="XM_018409287.2"/>
</dbReference>
<sequence>MPVVVNTVMQPYRPPVYMANQLINQPVVLPEPNLMGIVQGYPAYSMCPTYPLVQQEPIMPTIQVQAPQTTIIKERYLPPLPPVHCHSSPRIQTTVSHPSTIINKISTPPPIINTPPPPPPPLRNIHIKRTRTVKFPQSNMMVNPSPQPVLKPAIKTITTINRTTKRTTTKGNGRR</sequence>
<name>A0A1A6A0Y1_9TREE</name>
<dbReference type="VEuPathDB" id="FungiDB:I303_05997"/>
<gene>
    <name evidence="1" type="ORF">I303_05997</name>
</gene>
<dbReference type="GeneID" id="28969696"/>
<dbReference type="KEGG" id="kdj:28969696"/>
<evidence type="ECO:0000313" key="1">
    <source>
        <dbReference type="EMBL" id="OBR83717.1"/>
    </source>
</evidence>
<proteinExistence type="predicted"/>
<reference evidence="1" key="1">
    <citation type="submission" date="2013-07" db="EMBL/GenBank/DDBJ databases">
        <title>The Genome Sequence of Cryptococcus dejecticola CBS10117.</title>
        <authorList>
            <consortium name="The Broad Institute Genome Sequencing Platform"/>
            <person name="Cuomo C."/>
            <person name="Litvintseva A."/>
            <person name="Chen Y."/>
            <person name="Heitman J."/>
            <person name="Sun S."/>
            <person name="Springer D."/>
            <person name="Dromer F."/>
            <person name="Young S.K."/>
            <person name="Zeng Q."/>
            <person name="Gargeya S."/>
            <person name="Fitzgerald M."/>
            <person name="Abouelleil A."/>
            <person name="Alvarado L."/>
            <person name="Berlin A.M."/>
            <person name="Chapman S.B."/>
            <person name="Dewar J."/>
            <person name="Goldberg J."/>
            <person name="Griggs A."/>
            <person name="Gujja S."/>
            <person name="Hansen M."/>
            <person name="Howarth C."/>
            <person name="Imamovic A."/>
            <person name="Larimer J."/>
            <person name="McCowan C."/>
            <person name="Murphy C."/>
            <person name="Pearson M."/>
            <person name="Priest M."/>
            <person name="Roberts A."/>
            <person name="Saif S."/>
            <person name="Shea T."/>
            <person name="Sykes S."/>
            <person name="Wortman J."/>
            <person name="Nusbaum C."/>
            <person name="Birren B."/>
        </authorList>
    </citation>
    <scope>NUCLEOTIDE SEQUENCE [LARGE SCALE GENOMIC DNA]</scope>
    <source>
        <strain evidence="1">CBS 10117</strain>
    </source>
</reference>
<dbReference type="AlphaFoldDB" id="A0A1A6A0Y1"/>
<dbReference type="OrthoDB" id="2564467at2759"/>
<accession>A0A1A6A0Y1</accession>
<organism evidence="1">
    <name type="scientific">Kwoniella dejecticola CBS 10117</name>
    <dbReference type="NCBI Taxonomy" id="1296121"/>
    <lineage>
        <taxon>Eukaryota</taxon>
        <taxon>Fungi</taxon>
        <taxon>Dikarya</taxon>
        <taxon>Basidiomycota</taxon>
        <taxon>Agaricomycotina</taxon>
        <taxon>Tremellomycetes</taxon>
        <taxon>Tremellales</taxon>
        <taxon>Cryptococcaceae</taxon>
        <taxon>Kwoniella</taxon>
    </lineage>
</organism>
<protein>
    <submittedName>
        <fullName evidence="1">Uncharacterized protein</fullName>
    </submittedName>
</protein>